<dbReference type="InterPro" id="IPR052922">
    <property type="entry name" value="Cytidylate_Kinase-2"/>
</dbReference>
<proteinExistence type="predicted"/>
<protein>
    <submittedName>
        <fullName evidence="1">DNA topology modulation protein</fullName>
    </submittedName>
</protein>
<dbReference type="PANTHER" id="PTHR37816:SF3">
    <property type="entry name" value="MODULATES DNA TOPOLOGY"/>
    <property type="match status" value="1"/>
</dbReference>
<evidence type="ECO:0000313" key="2">
    <source>
        <dbReference type="Proteomes" id="UP000639396"/>
    </source>
</evidence>
<accession>A0A927H1J1</accession>
<dbReference type="Gene3D" id="3.40.50.300">
    <property type="entry name" value="P-loop containing nucleotide triphosphate hydrolases"/>
    <property type="match status" value="1"/>
</dbReference>
<dbReference type="Proteomes" id="UP000639396">
    <property type="component" value="Unassembled WGS sequence"/>
</dbReference>
<dbReference type="AlphaFoldDB" id="A0A927H1J1"/>
<dbReference type="NCBIfam" id="NF005994">
    <property type="entry name" value="PRK08118.1"/>
    <property type="match status" value="1"/>
</dbReference>
<evidence type="ECO:0000313" key="1">
    <source>
        <dbReference type="EMBL" id="MBD2864393.1"/>
    </source>
</evidence>
<dbReference type="RefSeq" id="WP_190930022.1">
    <property type="nucleotide sequence ID" value="NZ_JACXJA010000029.1"/>
</dbReference>
<keyword evidence="2" id="KW-1185">Reference proteome</keyword>
<name>A0A927H1J1_9BACL</name>
<dbReference type="InterPro" id="IPR027417">
    <property type="entry name" value="P-loop_NTPase"/>
</dbReference>
<dbReference type="EMBL" id="JACXJA010000029">
    <property type="protein sequence ID" value="MBD2864393.1"/>
    <property type="molecule type" value="Genomic_DNA"/>
</dbReference>
<comment type="caution">
    <text evidence="1">The sequence shown here is derived from an EMBL/GenBank/DDBJ whole genome shotgun (WGS) entry which is preliminary data.</text>
</comment>
<gene>
    <name evidence="1" type="ORF">IDH45_20615</name>
</gene>
<reference evidence="1" key="1">
    <citation type="submission" date="2020-09" db="EMBL/GenBank/DDBJ databases">
        <title>A novel bacterium of genus Paenibacillus, isolated from South China Sea.</title>
        <authorList>
            <person name="Huang H."/>
            <person name="Mo K."/>
            <person name="Hu Y."/>
        </authorList>
    </citation>
    <scope>NUCLEOTIDE SEQUENCE</scope>
    <source>
        <strain evidence="1">IB182363</strain>
    </source>
</reference>
<sequence length="172" mass="20256">MKRVLVIGCAGSGKSTFSRQVGERTGLPVVHLDAYYWKPGWVATEAESFDRELERVMQTDSWIMDGNYSRTLDTRLDRADTVFLFDFPRYLCLYRVIKRRVQYHGRSRADMGAGCEEKLDFAFLRWVWNFRKRNRPKLLAKLDEVRASHQVVIFRTPKEVRKYLAALRESGR</sequence>
<dbReference type="PANTHER" id="PTHR37816">
    <property type="entry name" value="YALI0E33011P"/>
    <property type="match status" value="1"/>
</dbReference>
<dbReference type="SUPFAM" id="SSF52540">
    <property type="entry name" value="P-loop containing nucleoside triphosphate hydrolases"/>
    <property type="match status" value="1"/>
</dbReference>
<organism evidence="1 2">
    <name type="scientific">Paenibacillus oceani</name>
    <dbReference type="NCBI Taxonomy" id="2772510"/>
    <lineage>
        <taxon>Bacteria</taxon>
        <taxon>Bacillati</taxon>
        <taxon>Bacillota</taxon>
        <taxon>Bacilli</taxon>
        <taxon>Bacillales</taxon>
        <taxon>Paenibacillaceae</taxon>
        <taxon>Paenibacillus</taxon>
    </lineage>
</organism>